<dbReference type="EMBL" id="MU277210">
    <property type="protein sequence ID" value="KAI0061913.1"/>
    <property type="molecule type" value="Genomic_DNA"/>
</dbReference>
<reference evidence="1" key="2">
    <citation type="journal article" date="2022" name="New Phytol.">
        <title>Evolutionary transition to the ectomycorrhizal habit in the genomes of a hyperdiverse lineage of mushroom-forming fungi.</title>
        <authorList>
            <person name="Looney B."/>
            <person name="Miyauchi S."/>
            <person name="Morin E."/>
            <person name="Drula E."/>
            <person name="Courty P.E."/>
            <person name="Kohler A."/>
            <person name="Kuo A."/>
            <person name="LaButti K."/>
            <person name="Pangilinan J."/>
            <person name="Lipzen A."/>
            <person name="Riley R."/>
            <person name="Andreopoulos W."/>
            <person name="He G."/>
            <person name="Johnson J."/>
            <person name="Nolan M."/>
            <person name="Tritt A."/>
            <person name="Barry K.W."/>
            <person name="Grigoriev I.V."/>
            <person name="Nagy L.G."/>
            <person name="Hibbett D."/>
            <person name="Henrissat B."/>
            <person name="Matheny P.B."/>
            <person name="Labbe J."/>
            <person name="Martin F.M."/>
        </authorList>
    </citation>
    <scope>NUCLEOTIDE SEQUENCE</scope>
    <source>
        <strain evidence="1">HHB10654</strain>
    </source>
</reference>
<sequence length="297" mass="32399">MDELSSPSASPPAAAVKSPSRRLKITLKLPTQKATRGRGRAPPSPTPDASRAASRDVDIESEDDDDEASAAGGSGRPMTARQAVLASVVDSSHVSLNETSRKKKQLNEAELALRREETARKRKHLSEKKLEDEKAETINRLLKKQSRPRNKRNVLASAEDRTPVTQTGAATPVDGEGDEEFPTETVTPVIEDIPTSYRWISTSKHVTTHAVDDQMAGAEDKKMTLSFAVPLAALPLALNVDDPPKMDVDEQPVKAREAPQCDVEGCVAGRKYRLVRDWQRGACGMDHLKVLERQAVA</sequence>
<evidence type="ECO:0000313" key="1">
    <source>
        <dbReference type="EMBL" id="KAI0061913.1"/>
    </source>
</evidence>
<reference evidence="1" key="1">
    <citation type="submission" date="2021-03" db="EMBL/GenBank/DDBJ databases">
        <authorList>
            <consortium name="DOE Joint Genome Institute"/>
            <person name="Ahrendt S."/>
            <person name="Looney B.P."/>
            <person name="Miyauchi S."/>
            <person name="Morin E."/>
            <person name="Drula E."/>
            <person name="Courty P.E."/>
            <person name="Chicoki N."/>
            <person name="Fauchery L."/>
            <person name="Kohler A."/>
            <person name="Kuo A."/>
            <person name="Labutti K."/>
            <person name="Pangilinan J."/>
            <person name="Lipzen A."/>
            <person name="Riley R."/>
            <person name="Andreopoulos W."/>
            <person name="He G."/>
            <person name="Johnson J."/>
            <person name="Barry K.W."/>
            <person name="Grigoriev I.V."/>
            <person name="Nagy L."/>
            <person name="Hibbett D."/>
            <person name="Henrissat B."/>
            <person name="Matheny P.B."/>
            <person name="Labbe J."/>
            <person name="Martin F."/>
        </authorList>
    </citation>
    <scope>NUCLEOTIDE SEQUENCE</scope>
    <source>
        <strain evidence="1">HHB10654</strain>
    </source>
</reference>
<gene>
    <name evidence="1" type="ORF">BV25DRAFT_714575</name>
</gene>
<keyword evidence="2" id="KW-1185">Reference proteome</keyword>
<accession>A0ACB8T1C5</accession>
<name>A0ACB8T1C5_9AGAM</name>
<organism evidence="1 2">
    <name type="scientific">Artomyces pyxidatus</name>
    <dbReference type="NCBI Taxonomy" id="48021"/>
    <lineage>
        <taxon>Eukaryota</taxon>
        <taxon>Fungi</taxon>
        <taxon>Dikarya</taxon>
        <taxon>Basidiomycota</taxon>
        <taxon>Agaricomycotina</taxon>
        <taxon>Agaricomycetes</taxon>
        <taxon>Russulales</taxon>
        <taxon>Auriscalpiaceae</taxon>
        <taxon>Artomyces</taxon>
    </lineage>
</organism>
<dbReference type="Proteomes" id="UP000814140">
    <property type="component" value="Unassembled WGS sequence"/>
</dbReference>
<comment type="caution">
    <text evidence="1">The sequence shown here is derived from an EMBL/GenBank/DDBJ whole genome shotgun (WGS) entry which is preliminary data.</text>
</comment>
<proteinExistence type="predicted"/>
<protein>
    <submittedName>
        <fullName evidence="1">Uncharacterized protein</fullName>
    </submittedName>
</protein>
<evidence type="ECO:0000313" key="2">
    <source>
        <dbReference type="Proteomes" id="UP000814140"/>
    </source>
</evidence>